<sequence length="213" mass="24147">MRNLIKEKLHSKATNGAARHRLRANQVSIIRRELEKNSYAKHRSILITTPDRSLSDSFVSLDLAKSFANQGKNTVLIDGNINGPVIHKWLDEKITFGLTNALNKGNVARYIHPTKIKNLSFLSLGTSPVNQLETWRMENLILLKQQLSSISDVTVIESPSYLTYLEIQLLAAICDDVIVVVRQLKDKKSRIRQMKRDMETAGIEITGMVYQPH</sequence>
<keyword evidence="2" id="KW-1185">Reference proteome</keyword>
<dbReference type="RefSeq" id="WP_301550315.1">
    <property type="nucleotide sequence ID" value="NZ_JAQRMZ010000001.1"/>
</dbReference>
<evidence type="ECO:0000313" key="1">
    <source>
        <dbReference type="EMBL" id="MDQ0482523.1"/>
    </source>
</evidence>
<name>A0ABU0JZI2_9BACL</name>
<dbReference type="Gene3D" id="3.40.50.300">
    <property type="entry name" value="P-loop containing nucleotide triphosphate hydrolases"/>
    <property type="match status" value="1"/>
</dbReference>
<dbReference type="InterPro" id="IPR027417">
    <property type="entry name" value="P-loop_NTPase"/>
</dbReference>
<dbReference type="EMBL" id="JAUSWM010000002">
    <property type="protein sequence ID" value="MDQ0482523.1"/>
    <property type="molecule type" value="Genomic_DNA"/>
</dbReference>
<dbReference type="InterPro" id="IPR050445">
    <property type="entry name" value="Bact_polysacc_biosynth/exp"/>
</dbReference>
<dbReference type="SUPFAM" id="SSF52540">
    <property type="entry name" value="P-loop containing nucleoside triphosphate hydrolases"/>
    <property type="match status" value="1"/>
</dbReference>
<organism evidence="1 2">
    <name type="scientific">Guptibacillus hwajinpoensis</name>
    <dbReference type="NCBI Taxonomy" id="208199"/>
    <lineage>
        <taxon>Bacteria</taxon>
        <taxon>Bacillati</taxon>
        <taxon>Bacillota</taxon>
        <taxon>Bacilli</taxon>
        <taxon>Bacillales</taxon>
        <taxon>Guptibacillaceae</taxon>
        <taxon>Guptibacillus</taxon>
    </lineage>
</organism>
<comment type="caution">
    <text evidence="1">The sequence shown here is derived from an EMBL/GenBank/DDBJ whole genome shotgun (WGS) entry which is preliminary data.</text>
</comment>
<dbReference type="PANTHER" id="PTHR32309:SF13">
    <property type="entry name" value="FERRIC ENTEROBACTIN TRANSPORT PROTEIN FEPE"/>
    <property type="match status" value="1"/>
</dbReference>
<reference evidence="1" key="1">
    <citation type="submission" date="2023-07" db="EMBL/GenBank/DDBJ databases">
        <title>Genomic Encyclopedia of Type Strains, Phase IV (KMG-IV): sequencing the most valuable type-strain genomes for metagenomic binning, comparative biology and taxonomic classification.</title>
        <authorList>
            <person name="Goeker M."/>
        </authorList>
    </citation>
    <scope>NUCLEOTIDE SEQUENCE [LARGE SCALE GENOMIC DNA]</scope>
    <source>
        <strain evidence="1">JSM 076093</strain>
    </source>
</reference>
<dbReference type="Proteomes" id="UP001226720">
    <property type="component" value="Unassembled WGS sequence"/>
</dbReference>
<accession>A0ABU0JZI2</accession>
<protein>
    <submittedName>
        <fullName evidence="1">Mrp family chromosome partitioning ATPase</fullName>
    </submittedName>
</protein>
<gene>
    <name evidence="1" type="ORF">QO000_001492</name>
</gene>
<evidence type="ECO:0000313" key="2">
    <source>
        <dbReference type="Proteomes" id="UP001226720"/>
    </source>
</evidence>
<dbReference type="GeneID" id="301325540"/>
<dbReference type="PANTHER" id="PTHR32309">
    <property type="entry name" value="TYROSINE-PROTEIN KINASE"/>
    <property type="match status" value="1"/>
</dbReference>
<proteinExistence type="predicted"/>